<keyword evidence="1" id="KW-0479">Metal-binding</keyword>
<dbReference type="GO" id="GO:0000978">
    <property type="term" value="F:RNA polymerase II cis-regulatory region sequence-specific DNA binding"/>
    <property type="evidence" value="ECO:0007669"/>
    <property type="project" value="TreeGrafter"/>
</dbReference>
<dbReference type="PROSITE" id="PS00463">
    <property type="entry name" value="ZN2_CY6_FUNGAL_1"/>
    <property type="match status" value="1"/>
</dbReference>
<evidence type="ECO:0000256" key="4">
    <source>
        <dbReference type="ARBA" id="ARBA00023163"/>
    </source>
</evidence>
<keyword evidence="5" id="KW-0539">Nucleus</keyword>
<dbReference type="GO" id="GO:0005634">
    <property type="term" value="C:nucleus"/>
    <property type="evidence" value="ECO:0007669"/>
    <property type="project" value="TreeGrafter"/>
</dbReference>
<accession>W2SDJ9</accession>
<dbReference type="SUPFAM" id="SSF57701">
    <property type="entry name" value="Zn2/Cys6 DNA-binding domain"/>
    <property type="match status" value="1"/>
</dbReference>
<dbReference type="GeneID" id="19967485"/>
<dbReference type="AlphaFoldDB" id="W2SDJ9"/>
<dbReference type="SMART" id="SM00066">
    <property type="entry name" value="GAL4"/>
    <property type="match status" value="1"/>
</dbReference>
<feature type="compositionally biased region" description="Polar residues" evidence="6">
    <location>
        <begin position="91"/>
        <end position="145"/>
    </location>
</feature>
<organism evidence="8 9">
    <name type="scientific">Cyphellophora europaea (strain CBS 101466)</name>
    <name type="common">Phialophora europaea</name>
    <dbReference type="NCBI Taxonomy" id="1220924"/>
    <lineage>
        <taxon>Eukaryota</taxon>
        <taxon>Fungi</taxon>
        <taxon>Dikarya</taxon>
        <taxon>Ascomycota</taxon>
        <taxon>Pezizomycotina</taxon>
        <taxon>Eurotiomycetes</taxon>
        <taxon>Chaetothyriomycetidae</taxon>
        <taxon>Chaetothyriales</taxon>
        <taxon>Cyphellophoraceae</taxon>
        <taxon>Cyphellophora</taxon>
    </lineage>
</organism>
<keyword evidence="4" id="KW-0804">Transcription</keyword>
<dbReference type="PROSITE" id="PS50048">
    <property type="entry name" value="ZN2_CY6_FUNGAL_2"/>
    <property type="match status" value="1"/>
</dbReference>
<dbReference type="HOGENOM" id="CLU_008599_2_1_1"/>
<dbReference type="Proteomes" id="UP000030752">
    <property type="component" value="Unassembled WGS sequence"/>
</dbReference>
<dbReference type="SMART" id="SM00906">
    <property type="entry name" value="Fungal_trans"/>
    <property type="match status" value="1"/>
</dbReference>
<gene>
    <name evidence="8" type="ORF">HMPREF1541_00146</name>
</gene>
<dbReference type="GO" id="GO:0008270">
    <property type="term" value="F:zinc ion binding"/>
    <property type="evidence" value="ECO:0007669"/>
    <property type="project" value="InterPro"/>
</dbReference>
<dbReference type="GO" id="GO:0000435">
    <property type="term" value="P:positive regulation of transcription from RNA polymerase II promoter by galactose"/>
    <property type="evidence" value="ECO:0007669"/>
    <property type="project" value="TreeGrafter"/>
</dbReference>
<dbReference type="InterPro" id="IPR001138">
    <property type="entry name" value="Zn2Cys6_DnaBD"/>
</dbReference>
<dbReference type="PANTHER" id="PTHR47424">
    <property type="entry name" value="REGULATORY PROTEIN GAL4"/>
    <property type="match status" value="1"/>
</dbReference>
<dbReference type="FunCoup" id="W2SDJ9">
    <property type="interactions" value="757"/>
</dbReference>
<dbReference type="CDD" id="cd00067">
    <property type="entry name" value="GAL4"/>
    <property type="match status" value="1"/>
</dbReference>
<feature type="domain" description="Zn(2)-C6 fungal-type" evidence="7">
    <location>
        <begin position="11"/>
        <end position="40"/>
    </location>
</feature>
<proteinExistence type="predicted"/>
<evidence type="ECO:0000256" key="6">
    <source>
        <dbReference type="SAM" id="MobiDB-lite"/>
    </source>
</evidence>
<name>W2SDJ9_CYPE1</name>
<dbReference type="OrthoDB" id="2283488at2759"/>
<dbReference type="CDD" id="cd12148">
    <property type="entry name" value="fungal_TF_MHR"/>
    <property type="match status" value="1"/>
</dbReference>
<evidence type="ECO:0000313" key="9">
    <source>
        <dbReference type="Proteomes" id="UP000030752"/>
    </source>
</evidence>
<evidence type="ECO:0000259" key="7">
    <source>
        <dbReference type="PROSITE" id="PS50048"/>
    </source>
</evidence>
<feature type="region of interest" description="Disordered" evidence="6">
    <location>
        <begin position="69"/>
        <end position="169"/>
    </location>
</feature>
<dbReference type="InterPro" id="IPR051127">
    <property type="entry name" value="Fungal_SecMet_Regulators"/>
</dbReference>
<keyword evidence="3" id="KW-0238">DNA-binding</keyword>
<protein>
    <recommendedName>
        <fullName evidence="7">Zn(2)-C6 fungal-type domain-containing protein</fullName>
    </recommendedName>
</protein>
<dbReference type="EMBL" id="KB822711">
    <property type="protein sequence ID" value="ETN45964.1"/>
    <property type="molecule type" value="Genomic_DNA"/>
</dbReference>
<dbReference type="InterPro" id="IPR036864">
    <property type="entry name" value="Zn2-C6_fun-type_DNA-bd_sf"/>
</dbReference>
<evidence type="ECO:0000256" key="2">
    <source>
        <dbReference type="ARBA" id="ARBA00023015"/>
    </source>
</evidence>
<keyword evidence="9" id="KW-1185">Reference proteome</keyword>
<dbReference type="PANTHER" id="PTHR47424:SF2">
    <property type="entry name" value="TRANSCRIPTION FACTOR DOMAIN-CONTAINING PROTEIN-RELATED"/>
    <property type="match status" value="1"/>
</dbReference>
<reference evidence="8 9" key="1">
    <citation type="submission" date="2013-03" db="EMBL/GenBank/DDBJ databases">
        <title>The Genome Sequence of Phialophora europaea CBS 101466.</title>
        <authorList>
            <consortium name="The Broad Institute Genomics Platform"/>
            <person name="Cuomo C."/>
            <person name="de Hoog S."/>
            <person name="Gorbushina A."/>
            <person name="Walker B."/>
            <person name="Young S.K."/>
            <person name="Zeng Q."/>
            <person name="Gargeya S."/>
            <person name="Fitzgerald M."/>
            <person name="Haas B."/>
            <person name="Abouelleil A."/>
            <person name="Allen A.W."/>
            <person name="Alvarado L."/>
            <person name="Arachchi H.M."/>
            <person name="Berlin A.M."/>
            <person name="Chapman S.B."/>
            <person name="Gainer-Dewar J."/>
            <person name="Goldberg J."/>
            <person name="Griggs A."/>
            <person name="Gujja S."/>
            <person name="Hansen M."/>
            <person name="Howarth C."/>
            <person name="Imamovic A."/>
            <person name="Ireland A."/>
            <person name="Larimer J."/>
            <person name="McCowan C."/>
            <person name="Murphy C."/>
            <person name="Pearson M."/>
            <person name="Poon T.W."/>
            <person name="Priest M."/>
            <person name="Roberts A."/>
            <person name="Saif S."/>
            <person name="Shea T."/>
            <person name="Sisk P."/>
            <person name="Sykes S."/>
            <person name="Wortman J."/>
            <person name="Nusbaum C."/>
            <person name="Birren B."/>
        </authorList>
    </citation>
    <scope>NUCLEOTIDE SEQUENCE [LARGE SCALE GENOMIC DNA]</scope>
    <source>
        <strain evidence="8 9">CBS 101466</strain>
    </source>
</reference>
<evidence type="ECO:0000256" key="3">
    <source>
        <dbReference type="ARBA" id="ARBA00023125"/>
    </source>
</evidence>
<dbReference type="VEuPathDB" id="FungiDB:HMPREF1541_00146"/>
<dbReference type="eggNOG" id="ENOG502QSMN">
    <property type="taxonomic scope" value="Eukaryota"/>
</dbReference>
<keyword evidence="2" id="KW-0805">Transcription regulation</keyword>
<dbReference type="RefSeq" id="XP_008710676.1">
    <property type="nucleotide sequence ID" value="XM_008712454.1"/>
</dbReference>
<dbReference type="Gene3D" id="4.10.240.10">
    <property type="entry name" value="Zn(2)-C6 fungal-type DNA-binding domain"/>
    <property type="match status" value="1"/>
</dbReference>
<dbReference type="Pfam" id="PF00172">
    <property type="entry name" value="Zn_clus"/>
    <property type="match status" value="1"/>
</dbReference>
<evidence type="ECO:0000256" key="1">
    <source>
        <dbReference type="ARBA" id="ARBA00022723"/>
    </source>
</evidence>
<evidence type="ECO:0000313" key="8">
    <source>
        <dbReference type="EMBL" id="ETN45964.1"/>
    </source>
</evidence>
<sequence length="703" mass="78961">MDEIREAVPQSCTKCRRRKAKCDRSQPCANCVKTNSECTYESIFRTPLTRKHLTEVEDELARTKELLHSYQSASRSPAVHESANPRKRRATSTSNDPAPSFYNPTSIPVQEQQQFSQTAGAVYPSNTSTMASSAPQPSYQDYSTLQQRQPQPPMHRPAASHPGPSPTFSMETPPAGDFDWDERVRSGNRFIDGMASLTERSSRGYMGVASGAALLRLADDASADSGVEVDNGHNETASNTPPIPVLFTLAQLEPFVDAYFSTYHISYPIIHEATFRAQFMEIIPRPKGNSWQVLLHIVATMGAFAASETAPEIDLALFEAAKARMSIDMFETGNITLVQALTLISNYVQKRNKPNSGYNYLGLAKRMALGIGLHKEFRDWHSKPLMLETRRRVWYCLYIFDVGAIITFSRPLDLPKDGIEVQLPLNVSDSDITASTKTLPAETQGTTLYTHVRCQAKFHLATSEIYERLISTFPSAEEMLQLDDDILGSWLRELPSYFGQDVLQAPRYRLCHAILQWRWRNMRILMYRPYVVRRMVSRAQDAQHSAPSSSWDDTAIQRCLDTAAESVHLITTYWQQEKQNVLACWYALYFLFQAILIPVICLRNDPLAEAAPVWRQQILSALAVMLDMSRLNSAATRCHSTVLNLVGGWLGDNTPPNLTESPQTQLNALHSFLWPITDPNIVGGYDGFQESAAYDFMTNLGGF</sequence>
<dbReference type="GO" id="GO:0000981">
    <property type="term" value="F:DNA-binding transcription factor activity, RNA polymerase II-specific"/>
    <property type="evidence" value="ECO:0007669"/>
    <property type="project" value="InterPro"/>
</dbReference>
<dbReference type="InParanoid" id="W2SDJ9"/>
<dbReference type="GO" id="GO:0006351">
    <property type="term" value="P:DNA-templated transcription"/>
    <property type="evidence" value="ECO:0007669"/>
    <property type="project" value="InterPro"/>
</dbReference>
<dbReference type="InterPro" id="IPR007219">
    <property type="entry name" value="XnlR_reg_dom"/>
</dbReference>
<evidence type="ECO:0000256" key="5">
    <source>
        <dbReference type="ARBA" id="ARBA00023242"/>
    </source>
</evidence>
<dbReference type="Pfam" id="PF04082">
    <property type="entry name" value="Fungal_trans"/>
    <property type="match status" value="1"/>
</dbReference>